<reference evidence="2 3" key="1">
    <citation type="submission" date="2019-09" db="EMBL/GenBank/DDBJ databases">
        <title>Actinomadura physcomitrii sp. nov., a novel actinomycete isolated from moss [Physcomitrium sphaericum (Ludw) Fuernr].</title>
        <authorList>
            <person name="Liu C."/>
            <person name="Zhuang X."/>
        </authorList>
    </citation>
    <scope>NUCLEOTIDE SEQUENCE [LARGE SCALE GENOMIC DNA]</scope>
    <source>
        <strain evidence="2 3">CYP1-1B</strain>
    </source>
</reference>
<name>A0A6L3VIE3_9ACTN</name>
<dbReference type="SUPFAM" id="SSF47413">
    <property type="entry name" value="lambda repressor-like DNA-binding domains"/>
    <property type="match status" value="1"/>
</dbReference>
<evidence type="ECO:0000313" key="2">
    <source>
        <dbReference type="EMBL" id="KAB2370369.1"/>
    </source>
</evidence>
<dbReference type="RefSeq" id="WP_151544714.1">
    <property type="nucleotide sequence ID" value="NZ_WBMR01000157.1"/>
</dbReference>
<dbReference type="InterPro" id="IPR001387">
    <property type="entry name" value="Cro/C1-type_HTH"/>
</dbReference>
<organism evidence="2 3">
    <name type="scientific">Actinomadura montaniterrae</name>
    <dbReference type="NCBI Taxonomy" id="1803903"/>
    <lineage>
        <taxon>Bacteria</taxon>
        <taxon>Bacillati</taxon>
        <taxon>Actinomycetota</taxon>
        <taxon>Actinomycetes</taxon>
        <taxon>Streptosporangiales</taxon>
        <taxon>Thermomonosporaceae</taxon>
        <taxon>Actinomadura</taxon>
    </lineage>
</organism>
<dbReference type="Pfam" id="PF01381">
    <property type="entry name" value="HTH_3"/>
    <property type="match status" value="1"/>
</dbReference>
<gene>
    <name evidence="2" type="ORF">F9B16_36100</name>
</gene>
<accession>A0A6L3VIE3</accession>
<dbReference type="OrthoDB" id="3355929at2"/>
<dbReference type="AlphaFoldDB" id="A0A6L3VIE3"/>
<dbReference type="EMBL" id="WBMR01000157">
    <property type="protein sequence ID" value="KAB2370369.1"/>
    <property type="molecule type" value="Genomic_DNA"/>
</dbReference>
<evidence type="ECO:0000313" key="3">
    <source>
        <dbReference type="Proteomes" id="UP000483004"/>
    </source>
</evidence>
<evidence type="ECO:0000259" key="1">
    <source>
        <dbReference type="PROSITE" id="PS50943"/>
    </source>
</evidence>
<protein>
    <submittedName>
        <fullName evidence="2">Helix-turn-helix transcriptional regulator</fullName>
    </submittedName>
</protein>
<keyword evidence="3" id="KW-1185">Reference proteome</keyword>
<dbReference type="InterPro" id="IPR010982">
    <property type="entry name" value="Lambda_DNA-bd_dom_sf"/>
</dbReference>
<dbReference type="Gene3D" id="1.10.260.40">
    <property type="entry name" value="lambda repressor-like DNA-binding domains"/>
    <property type="match status" value="1"/>
</dbReference>
<proteinExistence type="predicted"/>
<dbReference type="Proteomes" id="UP000483004">
    <property type="component" value="Unassembled WGS sequence"/>
</dbReference>
<dbReference type="PROSITE" id="PS50943">
    <property type="entry name" value="HTH_CROC1"/>
    <property type="match status" value="1"/>
</dbReference>
<feature type="domain" description="HTH cro/C1-type" evidence="1">
    <location>
        <begin position="21"/>
        <end position="64"/>
    </location>
</feature>
<dbReference type="InterPro" id="IPR043917">
    <property type="entry name" value="DUF5753"/>
</dbReference>
<dbReference type="CDD" id="cd00093">
    <property type="entry name" value="HTH_XRE"/>
    <property type="match status" value="1"/>
</dbReference>
<dbReference type="Pfam" id="PF19054">
    <property type="entry name" value="DUF5753"/>
    <property type="match status" value="1"/>
</dbReference>
<dbReference type="GO" id="GO:0003677">
    <property type="term" value="F:DNA binding"/>
    <property type="evidence" value="ECO:0007669"/>
    <property type="project" value="InterPro"/>
</dbReference>
<sequence length="270" mass="31062">MTVRETIDPNSSLWAWLAFDLWFHRTQRGLSLAQVASIVKATRGTVSNWEAGRYRPNDDHMVLLDEAWNTGGHFQRLMYYARTGHDPDWFKQFIQYEKSADVVRLYHGKTIPLLAQTEDYALALLRAAGRMREAEAETKARMKRQEILLRKEPPYLWILLDQEVLETRVGDHAVMRDQLGHLLKMGESPRTMIRVVARSVGWHPGHDGPLQIYKIRSRELAYAGAQIGGRLIEAGDEVATIAIRFEQIGAFALSRDASRELIEQTMRTYE</sequence>
<comment type="caution">
    <text evidence="2">The sequence shown here is derived from an EMBL/GenBank/DDBJ whole genome shotgun (WGS) entry which is preliminary data.</text>
</comment>